<reference evidence="1 2" key="2">
    <citation type="submission" date="2018-11" db="EMBL/GenBank/DDBJ databases">
        <authorList>
            <consortium name="Pathogen Informatics"/>
        </authorList>
    </citation>
    <scope>NUCLEOTIDE SEQUENCE [LARGE SCALE GENOMIC DNA]</scope>
</reference>
<keyword evidence="2" id="KW-1185">Reference proteome</keyword>
<evidence type="ECO:0000313" key="3">
    <source>
        <dbReference type="WBParaSite" id="NBR_0000360401-mRNA-1"/>
    </source>
</evidence>
<accession>A0A0N4XM52</accession>
<evidence type="ECO:0000313" key="1">
    <source>
        <dbReference type="EMBL" id="VDL67194.1"/>
    </source>
</evidence>
<sequence>MFAMDERLAAAFKAMAPKKENKVAAQLASAFRLKLADLLLFTLSSQSTAPQVKACLIIPLLKLAKLQLKQDAEGQCARKTIGLLNIISRLKKIELSDRKVINLLNELISEGTGISNPTLIAAVAALSAFIEFFVSSANVFLKAGFNDEYRVFRKTEALLCLAGMMSKGVLSKAAIEKSTVKGIAKASSEYLLAALAQPETIKPRYFASVMKLLQCTASSVGDDLKVGDLS</sequence>
<gene>
    <name evidence="1" type="ORF">NBR_LOCUS3605</name>
</gene>
<dbReference type="STRING" id="27835.A0A0N4XM52"/>
<evidence type="ECO:0000313" key="2">
    <source>
        <dbReference type="Proteomes" id="UP000271162"/>
    </source>
</evidence>
<reference evidence="3" key="1">
    <citation type="submission" date="2017-02" db="UniProtKB">
        <authorList>
            <consortium name="WormBaseParasite"/>
        </authorList>
    </citation>
    <scope>IDENTIFICATION</scope>
</reference>
<dbReference type="EMBL" id="UYSL01005583">
    <property type="protein sequence ID" value="VDL67194.1"/>
    <property type="molecule type" value="Genomic_DNA"/>
</dbReference>
<dbReference type="OMA" id="IKPRYFA"/>
<dbReference type="WBParaSite" id="NBR_0000360401-mRNA-1">
    <property type="protein sequence ID" value="NBR_0000360401-mRNA-1"/>
    <property type="gene ID" value="NBR_0000360401"/>
</dbReference>
<protein>
    <submittedName>
        <fullName evidence="3">U3 snoRNP protein</fullName>
    </submittedName>
</protein>
<dbReference type="AlphaFoldDB" id="A0A0N4XM52"/>
<proteinExistence type="predicted"/>
<dbReference type="Proteomes" id="UP000271162">
    <property type="component" value="Unassembled WGS sequence"/>
</dbReference>
<name>A0A0N4XM52_NIPBR</name>
<organism evidence="3">
    <name type="scientific">Nippostrongylus brasiliensis</name>
    <name type="common">Rat hookworm</name>
    <dbReference type="NCBI Taxonomy" id="27835"/>
    <lineage>
        <taxon>Eukaryota</taxon>
        <taxon>Metazoa</taxon>
        <taxon>Ecdysozoa</taxon>
        <taxon>Nematoda</taxon>
        <taxon>Chromadorea</taxon>
        <taxon>Rhabditida</taxon>
        <taxon>Rhabditina</taxon>
        <taxon>Rhabditomorpha</taxon>
        <taxon>Strongyloidea</taxon>
        <taxon>Heligmosomidae</taxon>
        <taxon>Nippostrongylus</taxon>
    </lineage>
</organism>